<protein>
    <recommendedName>
        <fullName evidence="8">EGF-like domain-containing protein</fullName>
    </recommendedName>
</protein>
<name>H3ADR2_LATCH</name>
<dbReference type="GO" id="GO:0007165">
    <property type="term" value="P:signal transduction"/>
    <property type="evidence" value="ECO:0007669"/>
    <property type="project" value="UniProtKB-ARBA"/>
</dbReference>
<dbReference type="Gene3D" id="2.10.25.10">
    <property type="entry name" value="Laminin"/>
    <property type="match status" value="1"/>
</dbReference>
<dbReference type="CDD" id="cd00054">
    <property type="entry name" value="EGF_CA"/>
    <property type="match status" value="1"/>
</dbReference>
<dbReference type="PROSITE" id="PS00022">
    <property type="entry name" value="EGF_1"/>
    <property type="match status" value="1"/>
</dbReference>
<dbReference type="EMBL" id="AFYH01124875">
    <property type="status" value="NOT_ANNOTATED_CDS"/>
    <property type="molecule type" value="Genomic_DNA"/>
</dbReference>
<dbReference type="eggNOG" id="KOG1217">
    <property type="taxonomic scope" value="Eukaryota"/>
</dbReference>
<reference evidence="9" key="3">
    <citation type="submission" date="2025-09" db="UniProtKB">
        <authorList>
            <consortium name="Ensembl"/>
        </authorList>
    </citation>
    <scope>IDENTIFICATION</scope>
</reference>
<dbReference type="GeneTree" id="ENSGT00940000166301"/>
<dbReference type="Ensembl" id="ENSLACT00000007849.1">
    <property type="protein sequence ID" value="ENSLACP00000007783.1"/>
    <property type="gene ID" value="ENSLACG00000006893.1"/>
</dbReference>
<evidence type="ECO:0000256" key="6">
    <source>
        <dbReference type="SAM" id="MobiDB-lite"/>
    </source>
</evidence>
<dbReference type="FunCoup" id="H3ADR2">
    <property type="interactions" value="16"/>
</dbReference>
<dbReference type="HOGENOM" id="CLU_092661_1_0_1"/>
<sequence length="154" mass="17399">HTQKDFRFFLGMMMILQVIQFGTGCEGQDCEDSEMADSKKQTQKNHSSSLKQFNDLNRRSESRKHRDSGAVLPFIGITDSSRLNKHCCQNGGTCILGSFCVCPKPFIGRHCEYDDRLRNCGGISHGEWVSNGCSWCRCGYGVFHCFQHASQEDC</sequence>
<keyword evidence="10" id="KW-1185">Reference proteome</keyword>
<evidence type="ECO:0000256" key="1">
    <source>
        <dbReference type="ARBA" id="ARBA00007384"/>
    </source>
</evidence>
<dbReference type="Proteomes" id="UP000008672">
    <property type="component" value="Unassembled WGS sequence"/>
</dbReference>
<dbReference type="PROSITE" id="PS50026">
    <property type="entry name" value="EGF_3"/>
    <property type="match status" value="1"/>
</dbReference>
<dbReference type="PROSITE" id="PS01186">
    <property type="entry name" value="EGF_2"/>
    <property type="match status" value="1"/>
</dbReference>
<dbReference type="InParanoid" id="H3ADR2"/>
<feature type="signal peptide" evidence="7">
    <location>
        <begin position="1"/>
        <end position="24"/>
    </location>
</feature>
<evidence type="ECO:0000256" key="2">
    <source>
        <dbReference type="ARBA" id="ARBA00022536"/>
    </source>
</evidence>
<gene>
    <name evidence="9" type="primary">TDGF1</name>
</gene>
<organism evidence="9 10">
    <name type="scientific">Latimeria chalumnae</name>
    <name type="common">Coelacanth</name>
    <dbReference type="NCBI Taxonomy" id="7897"/>
    <lineage>
        <taxon>Eukaryota</taxon>
        <taxon>Metazoa</taxon>
        <taxon>Chordata</taxon>
        <taxon>Craniata</taxon>
        <taxon>Vertebrata</taxon>
        <taxon>Euteleostomi</taxon>
        <taxon>Coelacanthiformes</taxon>
        <taxon>Coelacanthidae</taxon>
        <taxon>Latimeria</taxon>
    </lineage>
</organism>
<dbReference type="AlphaFoldDB" id="H3ADR2"/>
<reference evidence="9" key="2">
    <citation type="submission" date="2025-08" db="UniProtKB">
        <authorList>
            <consortium name="Ensembl"/>
        </authorList>
    </citation>
    <scope>IDENTIFICATION</scope>
</reference>
<proteinExistence type="inferred from homology"/>
<evidence type="ECO:0000313" key="9">
    <source>
        <dbReference type="Ensembl" id="ENSLACP00000007783.1"/>
    </source>
</evidence>
<dbReference type="STRING" id="7897.ENSLACP00000007783"/>
<feature type="chain" id="PRO_5003580175" description="EGF-like domain-containing protein" evidence="7">
    <location>
        <begin position="25"/>
        <end position="154"/>
    </location>
</feature>
<evidence type="ECO:0000256" key="5">
    <source>
        <dbReference type="PROSITE-ProRule" id="PRU00076"/>
    </source>
</evidence>
<evidence type="ECO:0000313" key="10">
    <source>
        <dbReference type="Proteomes" id="UP000008672"/>
    </source>
</evidence>
<keyword evidence="4" id="KW-0325">Glycoprotein</keyword>
<dbReference type="Pfam" id="PF09443">
    <property type="entry name" value="CFC"/>
    <property type="match status" value="1"/>
</dbReference>
<dbReference type="SUPFAM" id="SSF57196">
    <property type="entry name" value="EGF/Laminin"/>
    <property type="match status" value="2"/>
</dbReference>
<dbReference type="InterPro" id="IPR000742">
    <property type="entry name" value="EGF"/>
</dbReference>
<evidence type="ECO:0000259" key="8">
    <source>
        <dbReference type="PROSITE" id="PS50026"/>
    </source>
</evidence>
<dbReference type="OMA" id="FNEMNAP"/>
<comment type="similarity">
    <text evidence="1">Belongs to the EGF-CFC (Cripto-1/FRL1/Cryptic) family.</text>
</comment>
<reference evidence="10" key="1">
    <citation type="submission" date="2011-08" db="EMBL/GenBank/DDBJ databases">
        <title>The draft genome of Latimeria chalumnae.</title>
        <authorList>
            <person name="Di Palma F."/>
            <person name="Alfoldi J."/>
            <person name="Johnson J."/>
            <person name="Berlin A."/>
            <person name="Gnerre S."/>
            <person name="Jaffe D."/>
            <person name="MacCallum I."/>
            <person name="Young S."/>
            <person name="Walker B.J."/>
            <person name="Lander E."/>
            <person name="Lindblad-Toh K."/>
        </authorList>
    </citation>
    <scope>NUCLEOTIDE SEQUENCE [LARGE SCALE GENOMIC DNA]</scope>
    <source>
        <strain evidence="10">Wild caught</strain>
    </source>
</reference>
<dbReference type="FunFam" id="2.10.25.10:FF:000421">
    <property type="entry name" value="Teratocarcinoma-derived growth factor"/>
    <property type="match status" value="1"/>
</dbReference>
<keyword evidence="2 5" id="KW-0245">EGF-like domain</keyword>
<evidence type="ECO:0000256" key="4">
    <source>
        <dbReference type="ARBA" id="ARBA00023180"/>
    </source>
</evidence>
<feature type="disulfide bond" evidence="5">
    <location>
        <begin position="102"/>
        <end position="111"/>
    </location>
</feature>
<comment type="caution">
    <text evidence="5">Lacks conserved residue(s) required for the propagation of feature annotation.</text>
</comment>
<evidence type="ECO:0000256" key="7">
    <source>
        <dbReference type="SAM" id="SignalP"/>
    </source>
</evidence>
<accession>H3ADR2</accession>
<evidence type="ECO:0000256" key="3">
    <source>
        <dbReference type="ARBA" id="ARBA00023157"/>
    </source>
</evidence>
<feature type="compositionally biased region" description="Polar residues" evidence="6">
    <location>
        <begin position="44"/>
        <end position="55"/>
    </location>
</feature>
<keyword evidence="7" id="KW-0732">Signal</keyword>
<feature type="region of interest" description="Disordered" evidence="6">
    <location>
        <begin position="36"/>
        <end position="67"/>
    </location>
</feature>
<dbReference type="InterPro" id="IPR019011">
    <property type="entry name" value="Cryptic/Cripto_CFC-dom"/>
</dbReference>
<feature type="domain" description="EGF-like" evidence="8">
    <location>
        <begin position="83"/>
        <end position="112"/>
    </location>
</feature>
<keyword evidence="3 5" id="KW-1015">Disulfide bond</keyword>